<dbReference type="Proteomes" id="UP000542353">
    <property type="component" value="Unassembled WGS sequence"/>
</dbReference>
<name>A0A7W7Z3F3_9BRAD</name>
<accession>A0A7W7Z3F3</accession>
<evidence type="ECO:0000313" key="1">
    <source>
        <dbReference type="EMBL" id="MBB5047128.1"/>
    </source>
</evidence>
<sequence length="96" mass="10347">MLTDQQTAQDQINRVLMATFCRTLNNTRLPPVVVMRMIASALGKAYAGVAATHQAGRCSCGWQPSPVTDVELMRSALACAVVNQEDLWAMAPVGRA</sequence>
<organism evidence="1 2">
    <name type="scientific">Rhodopseudomonas rhenobacensis</name>
    <dbReference type="NCBI Taxonomy" id="87461"/>
    <lineage>
        <taxon>Bacteria</taxon>
        <taxon>Pseudomonadati</taxon>
        <taxon>Pseudomonadota</taxon>
        <taxon>Alphaproteobacteria</taxon>
        <taxon>Hyphomicrobiales</taxon>
        <taxon>Nitrobacteraceae</taxon>
        <taxon>Rhodopseudomonas</taxon>
    </lineage>
</organism>
<keyword evidence="2" id="KW-1185">Reference proteome</keyword>
<reference evidence="1 2" key="1">
    <citation type="submission" date="2020-08" db="EMBL/GenBank/DDBJ databases">
        <title>Genomic Encyclopedia of Type Strains, Phase IV (KMG-IV): sequencing the most valuable type-strain genomes for metagenomic binning, comparative biology and taxonomic classification.</title>
        <authorList>
            <person name="Goeker M."/>
        </authorList>
    </citation>
    <scope>NUCLEOTIDE SEQUENCE [LARGE SCALE GENOMIC DNA]</scope>
    <source>
        <strain evidence="1 2">DSM 12706</strain>
    </source>
</reference>
<dbReference type="RefSeq" id="WP_347339332.1">
    <property type="nucleotide sequence ID" value="NZ_JACHIH010000009.1"/>
</dbReference>
<evidence type="ECO:0000313" key="2">
    <source>
        <dbReference type="Proteomes" id="UP000542353"/>
    </source>
</evidence>
<protein>
    <submittedName>
        <fullName evidence="1">Uncharacterized protein</fullName>
    </submittedName>
</protein>
<proteinExistence type="predicted"/>
<gene>
    <name evidence="1" type="ORF">HNR60_001880</name>
</gene>
<dbReference type="AlphaFoldDB" id="A0A7W7Z3F3"/>
<comment type="caution">
    <text evidence="1">The sequence shown here is derived from an EMBL/GenBank/DDBJ whole genome shotgun (WGS) entry which is preliminary data.</text>
</comment>
<dbReference type="EMBL" id="JACHIH010000009">
    <property type="protein sequence ID" value="MBB5047128.1"/>
    <property type="molecule type" value="Genomic_DNA"/>
</dbReference>